<proteinExistence type="predicted"/>
<reference evidence="2" key="1">
    <citation type="submission" date="2017-04" db="EMBL/GenBank/DDBJ databases">
        <title>Genome evolution of the luminous symbionts of deep sea anglerfish.</title>
        <authorList>
            <person name="Hendry T.A."/>
        </authorList>
    </citation>
    <scope>NUCLEOTIDE SEQUENCE [LARGE SCALE GENOMIC DNA]</scope>
</reference>
<sequence>MLRTILTDNCWELLLQLMKISNCLYDESEQKMTFEGIH</sequence>
<gene>
    <name evidence="1" type="ORF">BTN49_0558</name>
</gene>
<dbReference type="Proteomes" id="UP000219020">
    <property type="component" value="Unassembled WGS sequence"/>
</dbReference>
<dbReference type="EMBL" id="NBYY01000009">
    <property type="protein sequence ID" value="PCS23589.1"/>
    <property type="molecule type" value="Genomic_DNA"/>
</dbReference>
<evidence type="ECO:0000313" key="2">
    <source>
        <dbReference type="Proteomes" id="UP000219020"/>
    </source>
</evidence>
<dbReference type="AlphaFoldDB" id="A0A2A5T5V7"/>
<protein>
    <submittedName>
        <fullName evidence="1">Uncharacterized protein</fullName>
    </submittedName>
</protein>
<name>A0A2A5T5V7_9GAMM</name>
<comment type="caution">
    <text evidence="1">The sequence shown here is derived from an EMBL/GenBank/DDBJ whole genome shotgun (WGS) entry which is preliminary data.</text>
</comment>
<evidence type="ECO:0000313" key="1">
    <source>
        <dbReference type="EMBL" id="PCS23589.1"/>
    </source>
</evidence>
<keyword evidence="2" id="KW-1185">Reference proteome</keyword>
<accession>A0A2A5T5V7</accession>
<organism evidence="1 2">
    <name type="scientific">Candidatus Enterovibrio escicola</name>
    <dbReference type="NCBI Taxonomy" id="1927127"/>
    <lineage>
        <taxon>Bacteria</taxon>
        <taxon>Pseudomonadati</taxon>
        <taxon>Pseudomonadota</taxon>
        <taxon>Gammaproteobacteria</taxon>
        <taxon>Vibrionales</taxon>
        <taxon>Vibrionaceae</taxon>
        <taxon>Enterovibrio</taxon>
    </lineage>
</organism>